<evidence type="ECO:0000313" key="3">
    <source>
        <dbReference type="Proteomes" id="UP001596915"/>
    </source>
</evidence>
<accession>A0ABW2X4I2</accession>
<dbReference type="Proteomes" id="UP001596915">
    <property type="component" value="Unassembled WGS sequence"/>
</dbReference>
<feature type="chain" id="PRO_5045260838" description="SH3 domain-containing protein" evidence="1">
    <location>
        <begin position="28"/>
        <end position="118"/>
    </location>
</feature>
<protein>
    <recommendedName>
        <fullName evidence="4">SH3 domain-containing protein</fullName>
    </recommendedName>
</protein>
<dbReference type="EMBL" id="JBHTGL010000008">
    <property type="protein sequence ID" value="MFD0628477.1"/>
    <property type="molecule type" value="Genomic_DNA"/>
</dbReference>
<organism evidence="2 3">
    <name type="scientific">Streptomyces sanglieri</name>
    <dbReference type="NCBI Taxonomy" id="193460"/>
    <lineage>
        <taxon>Bacteria</taxon>
        <taxon>Bacillati</taxon>
        <taxon>Actinomycetota</taxon>
        <taxon>Actinomycetes</taxon>
        <taxon>Kitasatosporales</taxon>
        <taxon>Streptomycetaceae</taxon>
        <taxon>Streptomyces</taxon>
    </lineage>
</organism>
<evidence type="ECO:0000256" key="1">
    <source>
        <dbReference type="SAM" id="SignalP"/>
    </source>
</evidence>
<name>A0ABW2X4I2_9ACTN</name>
<evidence type="ECO:0008006" key="4">
    <source>
        <dbReference type="Google" id="ProtNLM"/>
    </source>
</evidence>
<gene>
    <name evidence="2" type="ORF">ACFQ2K_43535</name>
</gene>
<comment type="caution">
    <text evidence="2">The sequence shown here is derived from an EMBL/GenBank/DDBJ whole genome shotgun (WGS) entry which is preliminary data.</text>
</comment>
<feature type="signal peptide" evidence="1">
    <location>
        <begin position="1"/>
        <end position="27"/>
    </location>
</feature>
<keyword evidence="1" id="KW-0732">Signal</keyword>
<proteinExistence type="predicted"/>
<keyword evidence="3" id="KW-1185">Reference proteome</keyword>
<evidence type="ECO:0000313" key="2">
    <source>
        <dbReference type="EMBL" id="MFD0628477.1"/>
    </source>
</evidence>
<sequence length="118" mass="12639">MNLKARTIAAAIGATLITWGIGAPAQASPLPKDGQIHIQGTIKCAPESKTYTVKKKPGTAIRTKPAKDAPQVDTVYFGNKVSSKFYCVNNGWVFVCISLCKVDENGIAGRWVFRGDIG</sequence>
<reference evidence="3" key="1">
    <citation type="journal article" date="2019" name="Int. J. Syst. Evol. Microbiol.">
        <title>The Global Catalogue of Microorganisms (GCM) 10K type strain sequencing project: providing services to taxonomists for standard genome sequencing and annotation.</title>
        <authorList>
            <consortium name="The Broad Institute Genomics Platform"/>
            <consortium name="The Broad Institute Genome Sequencing Center for Infectious Disease"/>
            <person name="Wu L."/>
            <person name="Ma J."/>
        </authorList>
    </citation>
    <scope>NUCLEOTIDE SEQUENCE [LARGE SCALE GENOMIC DNA]</scope>
    <source>
        <strain evidence="3">JCM 12607</strain>
    </source>
</reference>